<dbReference type="Pfam" id="PF13361">
    <property type="entry name" value="UvrD_C"/>
    <property type="match status" value="1"/>
</dbReference>
<comment type="catalytic activity">
    <reaction evidence="8">
        <text>Couples ATP hydrolysis with the unwinding of duplex DNA by translocating in the 3'-5' direction.</text>
        <dbReference type="EC" id="5.6.2.4"/>
    </reaction>
</comment>
<comment type="catalytic activity">
    <reaction evidence="11">
        <text>ATP + H2O = ADP + phosphate + H(+)</text>
        <dbReference type="Rhea" id="RHEA:13065"/>
        <dbReference type="ChEBI" id="CHEBI:15377"/>
        <dbReference type="ChEBI" id="CHEBI:15378"/>
        <dbReference type="ChEBI" id="CHEBI:30616"/>
        <dbReference type="ChEBI" id="CHEBI:43474"/>
        <dbReference type="ChEBI" id="CHEBI:456216"/>
        <dbReference type="EC" id="5.6.2.4"/>
    </reaction>
</comment>
<keyword evidence="5 12" id="KW-0067">ATP-binding</keyword>
<evidence type="ECO:0000256" key="9">
    <source>
        <dbReference type="ARBA" id="ARBA00034808"/>
    </source>
</evidence>
<evidence type="ECO:0000256" key="3">
    <source>
        <dbReference type="ARBA" id="ARBA00022801"/>
    </source>
</evidence>
<dbReference type="Pfam" id="PF21196">
    <property type="entry name" value="PcrA_UvrD_tudor"/>
    <property type="match status" value="1"/>
</dbReference>
<dbReference type="Gene3D" id="1.10.486.10">
    <property type="entry name" value="PCRA, domain 4"/>
    <property type="match status" value="1"/>
</dbReference>
<feature type="domain" description="UvrD-like helicase ATP-binding" evidence="13">
    <location>
        <begin position="32"/>
        <end position="310"/>
    </location>
</feature>
<keyword evidence="3 12" id="KW-0378">Hydrolase</keyword>
<dbReference type="EC" id="5.6.2.4" evidence="9"/>
<keyword evidence="7" id="KW-0413">Isomerase</keyword>
<dbReference type="PROSITE" id="PS51198">
    <property type="entry name" value="UVRD_HELICASE_ATP_BIND"/>
    <property type="match status" value="1"/>
</dbReference>
<keyword evidence="4 12" id="KW-0347">Helicase</keyword>
<dbReference type="GO" id="GO:0016887">
    <property type="term" value="F:ATP hydrolysis activity"/>
    <property type="evidence" value="ECO:0007669"/>
    <property type="project" value="RHEA"/>
</dbReference>
<evidence type="ECO:0000256" key="7">
    <source>
        <dbReference type="ARBA" id="ARBA00023235"/>
    </source>
</evidence>
<dbReference type="Gene3D" id="3.40.50.300">
    <property type="entry name" value="P-loop containing nucleotide triphosphate hydrolases"/>
    <property type="match status" value="2"/>
</dbReference>
<dbReference type="GO" id="GO:0005524">
    <property type="term" value="F:ATP binding"/>
    <property type="evidence" value="ECO:0007669"/>
    <property type="project" value="UniProtKB-UniRule"/>
</dbReference>
<protein>
    <recommendedName>
        <fullName evidence="9">DNA 3'-5' helicase</fullName>
        <ecNumber evidence="9">5.6.2.4</ecNumber>
    </recommendedName>
    <alternativeName>
        <fullName evidence="10">DNA 3'-5' helicase II</fullName>
    </alternativeName>
</protein>
<dbReference type="OrthoDB" id="9810135at2"/>
<evidence type="ECO:0000259" key="14">
    <source>
        <dbReference type="PROSITE" id="PS51217"/>
    </source>
</evidence>
<reference evidence="15 16" key="1">
    <citation type="submission" date="2019-02" db="EMBL/GenBank/DDBJ databases">
        <title>Deep-cultivation of Planctomycetes and their phenomic and genomic characterization uncovers novel biology.</title>
        <authorList>
            <person name="Wiegand S."/>
            <person name="Jogler M."/>
            <person name="Boedeker C."/>
            <person name="Pinto D."/>
            <person name="Vollmers J."/>
            <person name="Rivas-Marin E."/>
            <person name="Kohn T."/>
            <person name="Peeters S.H."/>
            <person name="Heuer A."/>
            <person name="Rast P."/>
            <person name="Oberbeckmann S."/>
            <person name="Bunk B."/>
            <person name="Jeske O."/>
            <person name="Meyerdierks A."/>
            <person name="Storesund J.E."/>
            <person name="Kallscheuer N."/>
            <person name="Luecker S."/>
            <person name="Lage O.M."/>
            <person name="Pohl T."/>
            <person name="Merkel B.J."/>
            <person name="Hornburger P."/>
            <person name="Mueller R.-W."/>
            <person name="Bruemmer F."/>
            <person name="Labrenz M."/>
            <person name="Spormann A.M."/>
            <person name="Op den Camp H."/>
            <person name="Overmann J."/>
            <person name="Amann R."/>
            <person name="Jetten M.S.M."/>
            <person name="Mascher T."/>
            <person name="Medema M.H."/>
            <person name="Devos D.P."/>
            <person name="Kaster A.-K."/>
            <person name="Ovreas L."/>
            <person name="Rohde M."/>
            <person name="Galperin M.Y."/>
            <person name="Jogler C."/>
        </authorList>
    </citation>
    <scope>NUCLEOTIDE SEQUENCE [LARGE SCALE GENOMIC DNA]</scope>
    <source>
        <strain evidence="15 16">Pla163</strain>
    </source>
</reference>
<dbReference type="SUPFAM" id="SSF52540">
    <property type="entry name" value="P-loop containing nucleoside triphosphate hydrolases"/>
    <property type="match status" value="1"/>
</dbReference>
<keyword evidence="2 12" id="KW-0547">Nucleotide-binding</keyword>
<evidence type="ECO:0000313" key="16">
    <source>
        <dbReference type="Proteomes" id="UP000319342"/>
    </source>
</evidence>
<dbReference type="AlphaFoldDB" id="A0A518D2A2"/>
<evidence type="ECO:0000256" key="8">
    <source>
        <dbReference type="ARBA" id="ARBA00034617"/>
    </source>
</evidence>
<dbReference type="InterPro" id="IPR014016">
    <property type="entry name" value="UvrD-like_ATP-bd"/>
</dbReference>
<dbReference type="InterPro" id="IPR027417">
    <property type="entry name" value="P-loop_NTPase"/>
</dbReference>
<dbReference type="InterPro" id="IPR014017">
    <property type="entry name" value="DNA_helicase_UvrD-like_C"/>
</dbReference>
<dbReference type="PROSITE" id="PS51217">
    <property type="entry name" value="UVRD_HELICASE_CTER"/>
    <property type="match status" value="1"/>
</dbReference>
<dbReference type="GO" id="GO:0043138">
    <property type="term" value="F:3'-5' DNA helicase activity"/>
    <property type="evidence" value="ECO:0007669"/>
    <property type="project" value="UniProtKB-EC"/>
</dbReference>
<dbReference type="Gene3D" id="1.10.10.160">
    <property type="match status" value="1"/>
</dbReference>
<keyword evidence="6" id="KW-0238">DNA-binding</keyword>
<dbReference type="EMBL" id="CP036290">
    <property type="protein sequence ID" value="QDU85575.1"/>
    <property type="molecule type" value="Genomic_DNA"/>
</dbReference>
<keyword evidence="16" id="KW-1185">Reference proteome</keyword>
<name>A0A518D2A2_9BACT</name>
<dbReference type="Proteomes" id="UP000319342">
    <property type="component" value="Chromosome"/>
</dbReference>
<evidence type="ECO:0000256" key="4">
    <source>
        <dbReference type="ARBA" id="ARBA00022806"/>
    </source>
</evidence>
<accession>A0A518D2A2</accession>
<dbReference type="InterPro" id="IPR013986">
    <property type="entry name" value="DExx_box_DNA_helicase_dom_sf"/>
</dbReference>
<dbReference type="RefSeq" id="WP_145189177.1">
    <property type="nucleotide sequence ID" value="NZ_CP036290.1"/>
</dbReference>
<dbReference type="CDD" id="cd18807">
    <property type="entry name" value="SF1_C_UvrD"/>
    <property type="match status" value="1"/>
</dbReference>
<sequence>MAALNWMDVVAGAGSPDEGASSGLPTEASLLEGLNPAQQRAVTFGDGPLLILAGAGTGKTRTITRRLAWLVATRRVDADGVLAITFTNKAAREMRERVDALLPTRGMWISTFHSMCARILRREVELLEGYTRDYTIIDTTDRRQLLKELVKELGYAPERFKPAALAAWISHAKMSARDPQEDDGLGGGFEEEVLGRLWVAYESKLRAQNQLDFDDLLLKVLELFDRFPGVRDAYAHQFRYVLVDEYQDTNRVQYLLARHLASAYGNIAVCGDPDQSIYGWRGADIRNILDFEQDFGKAMVVKLEQNYRSTTKVLDAAQSLIANNTDRKEKELWSERTDGPNVRVIQFGDETEEAEWIAREVDKLVDAGVERREIAVLYRVHFMQRVLERALREAGVPYRIAGGLEFYERREIKDLLAYLHLLVNPRADLATKRALNVPPRGIGATSVERIVEWAADRRVTLVRALESEELRTQIRGRAKKGIAAFVELLERLEGASKRPPHQVLGQLVDELDYFSYVEGLDDKDATSRVENVEEFLASAERFESENPEATLVDFLADVALVSDVDRFESDGTTEGEAEEAPGGTVTLMTLHAAKGLEFDAVFVPGVEEELLPHMRALEDDAGGVEEERRLLYVGITRAREHLVLSHASTRMYFGANSWREGSRFLDELPKDGVEGIEQGSDDDWDLGEFVKEDSNLYEGAWVRHDHFGKGRVERLTGTGANARATVAFAHAGTKTLLLAYAKLEPVEGGGGA</sequence>
<dbReference type="Pfam" id="PF00580">
    <property type="entry name" value="UvrD-helicase"/>
    <property type="match status" value="1"/>
</dbReference>
<evidence type="ECO:0000256" key="2">
    <source>
        <dbReference type="ARBA" id="ARBA00022741"/>
    </source>
</evidence>
<evidence type="ECO:0000256" key="1">
    <source>
        <dbReference type="ARBA" id="ARBA00009922"/>
    </source>
</evidence>
<comment type="similarity">
    <text evidence="1">Belongs to the helicase family. UvrD subfamily.</text>
</comment>
<evidence type="ECO:0000256" key="10">
    <source>
        <dbReference type="ARBA" id="ARBA00034923"/>
    </source>
</evidence>
<dbReference type="PANTHER" id="PTHR11070">
    <property type="entry name" value="UVRD / RECB / PCRA DNA HELICASE FAMILY MEMBER"/>
    <property type="match status" value="1"/>
</dbReference>
<gene>
    <name evidence="15" type="primary">pcrA_1</name>
    <name evidence="15" type="ORF">Pla163_27070</name>
</gene>
<feature type="binding site" evidence="12">
    <location>
        <begin position="53"/>
        <end position="60"/>
    </location>
    <ligand>
        <name>ATP</name>
        <dbReference type="ChEBI" id="CHEBI:30616"/>
    </ligand>
</feature>
<dbReference type="FunFam" id="1.10.486.10:FF:000003">
    <property type="entry name" value="ATP-dependent DNA helicase"/>
    <property type="match status" value="1"/>
</dbReference>
<feature type="domain" description="UvrD-like helicase C-terminal" evidence="14">
    <location>
        <begin position="311"/>
        <end position="595"/>
    </location>
</feature>
<evidence type="ECO:0000256" key="11">
    <source>
        <dbReference type="ARBA" id="ARBA00048988"/>
    </source>
</evidence>
<dbReference type="InterPro" id="IPR000212">
    <property type="entry name" value="DNA_helicase_UvrD/REP"/>
</dbReference>
<evidence type="ECO:0000256" key="5">
    <source>
        <dbReference type="ARBA" id="ARBA00022840"/>
    </source>
</evidence>
<proteinExistence type="inferred from homology"/>
<organism evidence="15 16">
    <name type="scientific">Rohdeia mirabilis</name>
    <dbReference type="NCBI Taxonomy" id="2528008"/>
    <lineage>
        <taxon>Bacteria</taxon>
        <taxon>Pseudomonadati</taxon>
        <taxon>Planctomycetota</taxon>
        <taxon>Planctomycetia</taxon>
        <taxon>Planctomycetia incertae sedis</taxon>
        <taxon>Rohdeia</taxon>
    </lineage>
</organism>
<dbReference type="GO" id="GO:0000725">
    <property type="term" value="P:recombinational repair"/>
    <property type="evidence" value="ECO:0007669"/>
    <property type="project" value="TreeGrafter"/>
</dbReference>
<dbReference type="PANTHER" id="PTHR11070:SF2">
    <property type="entry name" value="ATP-DEPENDENT DNA HELICASE SRS2"/>
    <property type="match status" value="1"/>
</dbReference>
<dbReference type="CDD" id="cd17932">
    <property type="entry name" value="DEXQc_UvrD"/>
    <property type="match status" value="1"/>
</dbReference>
<dbReference type="GO" id="GO:0003677">
    <property type="term" value="F:DNA binding"/>
    <property type="evidence" value="ECO:0007669"/>
    <property type="project" value="UniProtKB-KW"/>
</dbReference>
<dbReference type="GO" id="GO:0005829">
    <property type="term" value="C:cytosol"/>
    <property type="evidence" value="ECO:0007669"/>
    <property type="project" value="TreeGrafter"/>
</dbReference>
<evidence type="ECO:0000256" key="12">
    <source>
        <dbReference type="PROSITE-ProRule" id="PRU00560"/>
    </source>
</evidence>
<evidence type="ECO:0000259" key="13">
    <source>
        <dbReference type="PROSITE" id="PS51198"/>
    </source>
</evidence>
<evidence type="ECO:0000256" key="6">
    <source>
        <dbReference type="ARBA" id="ARBA00023125"/>
    </source>
</evidence>
<evidence type="ECO:0000313" key="15">
    <source>
        <dbReference type="EMBL" id="QDU85575.1"/>
    </source>
</evidence>